<dbReference type="InterPro" id="IPR032466">
    <property type="entry name" value="Metal_Hydrolase"/>
</dbReference>
<dbReference type="SUPFAM" id="SSF51556">
    <property type="entry name" value="Metallo-dependent hydrolases"/>
    <property type="match status" value="1"/>
</dbReference>
<feature type="domain" description="Amidohydrolase-related" evidence="2">
    <location>
        <begin position="3"/>
        <end position="312"/>
    </location>
</feature>
<keyword evidence="4" id="KW-1185">Reference proteome</keyword>
<organism evidence="3 4">
    <name type="scientific">Gandjariella thermophila</name>
    <dbReference type="NCBI Taxonomy" id="1931992"/>
    <lineage>
        <taxon>Bacteria</taxon>
        <taxon>Bacillati</taxon>
        <taxon>Actinomycetota</taxon>
        <taxon>Actinomycetes</taxon>
        <taxon>Pseudonocardiales</taxon>
        <taxon>Pseudonocardiaceae</taxon>
        <taxon>Gandjariella</taxon>
    </lineage>
</organism>
<dbReference type="EMBL" id="BJFL01000045">
    <property type="protein sequence ID" value="GDY33507.1"/>
    <property type="molecule type" value="Genomic_DNA"/>
</dbReference>
<dbReference type="GO" id="GO:0016787">
    <property type="term" value="F:hydrolase activity"/>
    <property type="evidence" value="ECO:0007669"/>
    <property type="project" value="UniProtKB-KW"/>
</dbReference>
<accession>A0A4D4JI00</accession>
<dbReference type="GO" id="GO:0019748">
    <property type="term" value="P:secondary metabolic process"/>
    <property type="evidence" value="ECO:0007669"/>
    <property type="project" value="TreeGrafter"/>
</dbReference>
<protein>
    <submittedName>
        <fullName evidence="3">Putative amidohydrolase (Aminocarboxymuconate-semialdehyde decarboxylase)</fullName>
    </submittedName>
</protein>
<dbReference type="GO" id="GO:0005737">
    <property type="term" value="C:cytoplasm"/>
    <property type="evidence" value="ECO:0007669"/>
    <property type="project" value="TreeGrafter"/>
</dbReference>
<dbReference type="GO" id="GO:0016831">
    <property type="term" value="F:carboxy-lyase activity"/>
    <property type="evidence" value="ECO:0007669"/>
    <property type="project" value="InterPro"/>
</dbReference>
<proteinExistence type="predicted"/>
<name>A0A4D4JI00_9PSEU</name>
<gene>
    <name evidence="3" type="ORF">GTS_51400</name>
</gene>
<comment type="caution">
    <text evidence="3">The sequence shown here is derived from an EMBL/GenBank/DDBJ whole genome shotgun (WGS) entry which is preliminary data.</text>
</comment>
<evidence type="ECO:0000256" key="1">
    <source>
        <dbReference type="ARBA" id="ARBA00023239"/>
    </source>
</evidence>
<evidence type="ECO:0000313" key="4">
    <source>
        <dbReference type="Proteomes" id="UP000298860"/>
    </source>
</evidence>
<dbReference type="InterPro" id="IPR032465">
    <property type="entry name" value="ACMSD"/>
</dbReference>
<dbReference type="PANTHER" id="PTHR21240:SF28">
    <property type="entry name" value="ISO-OROTATE DECARBOXYLASE (EUROFUNG)"/>
    <property type="match status" value="1"/>
</dbReference>
<reference evidence="4" key="1">
    <citation type="submission" date="2019-04" db="EMBL/GenBank/DDBJ databases">
        <title>Draft genome sequence of Pseudonocardiaceae bacterium SL3-2-4.</title>
        <authorList>
            <person name="Ningsih F."/>
            <person name="Yokota A."/>
            <person name="Sakai Y."/>
            <person name="Nanatani K."/>
            <person name="Yabe S."/>
            <person name="Oetari A."/>
            <person name="Sjamsuridzal W."/>
        </authorList>
    </citation>
    <scope>NUCLEOTIDE SEQUENCE [LARGE SCALE GENOMIC DNA]</scope>
    <source>
        <strain evidence="4">SL3-2-4</strain>
    </source>
</reference>
<dbReference type="Pfam" id="PF04909">
    <property type="entry name" value="Amidohydro_2"/>
    <property type="match status" value="1"/>
</dbReference>
<dbReference type="RefSeq" id="WP_137816446.1">
    <property type="nucleotide sequence ID" value="NZ_BJFL01000045.1"/>
</dbReference>
<dbReference type="AlphaFoldDB" id="A0A4D4JI00"/>
<dbReference type="PANTHER" id="PTHR21240">
    <property type="entry name" value="2-AMINO-3-CARBOXYLMUCONATE-6-SEMIALDEHYDE DECARBOXYLASE"/>
    <property type="match status" value="1"/>
</dbReference>
<dbReference type="OrthoDB" id="8673173at2"/>
<evidence type="ECO:0000313" key="3">
    <source>
        <dbReference type="EMBL" id="GDY33507.1"/>
    </source>
</evidence>
<dbReference type="Gene3D" id="3.20.20.140">
    <property type="entry name" value="Metal-dependent hydrolases"/>
    <property type="match status" value="1"/>
</dbReference>
<evidence type="ECO:0000259" key="2">
    <source>
        <dbReference type="Pfam" id="PF04909"/>
    </source>
</evidence>
<keyword evidence="1" id="KW-0456">Lyase</keyword>
<sequence length="315" mass="34219">MRIDTHAHVYPRDYLDLLADYGVDTRVHRDLGADDTAEDLHARFALMDRAGVDVHVVSVAPMTGLFADAVPAVTTSRMINDRYRKLVEQYPDRLRAFAAVPLPHVDAAVAELDRVLADPGVLGVTVTTTVAGRPLTDPAFEPFWAELDRRATVLYVHPAGADAHSTQIADAHLTWMVGAPVEDMVAAAQLITAGFPSRYPNVRILNSHLGGAVPMMLRRWDNQARFEAPDAPLPPSTAARLMWYDTVTHGSTAALRAAVDELGADRLVLGSDFPYQSGERYVDAVRYVARSGLDPAAAHDVLDVNAAQLLGLTGR</sequence>
<keyword evidence="3" id="KW-0378">Hydrolase</keyword>
<dbReference type="Proteomes" id="UP000298860">
    <property type="component" value="Unassembled WGS sequence"/>
</dbReference>
<dbReference type="InterPro" id="IPR006680">
    <property type="entry name" value="Amidohydro-rel"/>
</dbReference>